<evidence type="ECO:0000313" key="4">
    <source>
        <dbReference type="Proteomes" id="UP000285211"/>
    </source>
</evidence>
<reference evidence="3 4" key="1">
    <citation type="submission" date="2019-01" db="EMBL/GenBank/DDBJ databases">
        <authorList>
            <person name="Chen W.-M."/>
        </authorList>
    </citation>
    <scope>NUCLEOTIDE SEQUENCE [LARGE SCALE GENOMIC DNA]</scope>
    <source>
        <strain evidence="3 4">BBQ-12</strain>
    </source>
</reference>
<dbReference type="OrthoDB" id="5513217at2"/>
<dbReference type="Proteomes" id="UP000285211">
    <property type="component" value="Unassembled WGS sequence"/>
</dbReference>
<keyword evidence="4" id="KW-1185">Reference proteome</keyword>
<name>A0A3S3SWL2_9FLAO</name>
<evidence type="ECO:0000259" key="2">
    <source>
        <dbReference type="Pfam" id="PF11827"/>
    </source>
</evidence>
<gene>
    <name evidence="3" type="ORF">EOD40_09665</name>
</gene>
<dbReference type="AlphaFoldDB" id="A0A3S3SWL2"/>
<feature type="domain" description="DUF3347" evidence="2">
    <location>
        <begin position="26"/>
        <end position="104"/>
    </location>
</feature>
<evidence type="ECO:0000313" key="3">
    <source>
        <dbReference type="EMBL" id="RVT76755.1"/>
    </source>
</evidence>
<feature type="signal peptide" evidence="1">
    <location>
        <begin position="1"/>
        <end position="19"/>
    </location>
</feature>
<feature type="chain" id="PRO_5018522841" evidence="1">
    <location>
        <begin position="20"/>
        <end position="146"/>
    </location>
</feature>
<protein>
    <submittedName>
        <fullName evidence="3">DUF3347 domain-containing protein</fullName>
    </submittedName>
</protein>
<dbReference type="EMBL" id="SACJ01000004">
    <property type="protein sequence ID" value="RVT76755.1"/>
    <property type="molecule type" value="Genomic_DNA"/>
</dbReference>
<evidence type="ECO:0000256" key="1">
    <source>
        <dbReference type="SAM" id="SignalP"/>
    </source>
</evidence>
<dbReference type="InterPro" id="IPR021782">
    <property type="entry name" value="DUF3347"/>
</dbReference>
<comment type="caution">
    <text evidence="3">The sequence shown here is derived from an EMBL/GenBank/DDBJ whole genome shotgun (WGS) entry which is preliminary data.</text>
</comment>
<sequence>MKKNLSLLAMLLFGYSVFAQNTNTLLNNYISVKNALVNSNTKLANQAISSLYQSIKEDGNFKQKETLLKSTEKLLKASNIEKQRAVFNEVSTTLWDIVKNTKKINKTVYYQYCPMKKAYWLSTEKEIENPYYGAAMLSCGSVVETK</sequence>
<dbReference type="Pfam" id="PF11827">
    <property type="entry name" value="DUF3347"/>
    <property type="match status" value="1"/>
</dbReference>
<keyword evidence="1" id="KW-0732">Signal</keyword>
<proteinExistence type="predicted"/>
<dbReference type="RefSeq" id="WP_128194993.1">
    <property type="nucleotide sequence ID" value="NZ_SACJ01000004.1"/>
</dbReference>
<accession>A0A3S3SWL2</accession>
<organism evidence="3 4">
    <name type="scientific">Flavobacterium sufflavum</name>
    <dbReference type="NCBI Taxonomy" id="1921138"/>
    <lineage>
        <taxon>Bacteria</taxon>
        <taxon>Pseudomonadati</taxon>
        <taxon>Bacteroidota</taxon>
        <taxon>Flavobacteriia</taxon>
        <taxon>Flavobacteriales</taxon>
        <taxon>Flavobacteriaceae</taxon>
        <taxon>Flavobacterium</taxon>
    </lineage>
</organism>